<evidence type="ECO:0000256" key="3">
    <source>
        <dbReference type="SAM" id="MobiDB-lite"/>
    </source>
</evidence>
<dbReference type="OrthoDB" id="75419at2759"/>
<dbReference type="InterPro" id="IPR058750">
    <property type="entry name" value="TPR_Epg5"/>
</dbReference>
<dbReference type="GO" id="GO:0097352">
    <property type="term" value="P:autophagosome maturation"/>
    <property type="evidence" value="ECO:0007669"/>
    <property type="project" value="TreeGrafter"/>
</dbReference>
<organism evidence="6 7">
    <name type="scientific">Drosophila willistoni</name>
    <name type="common">Fruit fly</name>
    <dbReference type="NCBI Taxonomy" id="7260"/>
    <lineage>
        <taxon>Eukaryota</taxon>
        <taxon>Metazoa</taxon>
        <taxon>Ecdysozoa</taxon>
        <taxon>Arthropoda</taxon>
        <taxon>Hexapoda</taxon>
        <taxon>Insecta</taxon>
        <taxon>Pterygota</taxon>
        <taxon>Neoptera</taxon>
        <taxon>Endopterygota</taxon>
        <taxon>Diptera</taxon>
        <taxon>Brachycera</taxon>
        <taxon>Muscomorpha</taxon>
        <taxon>Ephydroidea</taxon>
        <taxon>Drosophilidae</taxon>
        <taxon>Drosophila</taxon>
        <taxon>Sophophora</taxon>
    </lineage>
</organism>
<keyword evidence="7" id="KW-1185">Reference proteome</keyword>
<sequence>MATLVKPKKEKTKKSRITQSKREEEEICEDELSTSSATAPQEQRPSQSENASLMEELERVAALASSSSTEPIISHECCISSDTILPAEPEPEPTAPCAPPPTTIQVLQYPNLQPLRLNSSNEEQKSTIVYHQRTVSPGFALTRSHIQPLSGEQLKQIYECPDLERAKQFELEFLMNSLLENSESDPLYLALLEYYNLQIKLSSNLHDVQKYRQVCKATQNQIWTKEEVKQSFGGACGDGYELQETVTYDRIKVDQVKLEAATASLTRLYNLVCHTFTTNTIIAKITKVKIDQIVNGLLTNYQPDDESSNNLKLHNDLDAAALECVARLRRAIAILFGFARRPSPNTNFDSDLKQWMNKLISLQILLATKEDHWFLLFNILRCPNGVGLWAAEFLQLPGMDATQVRGLQTNEMPLELTSPELNHCIATLQILLLPIKKRNEYLKSHAQAHRELSGGTAVAEDRWILVDSDGEDAHTPSGECLGLKDNDLIALLNQLPFEKIFSSALRIEKFLQDYIIEPDMITAQQMLSSVAFLAQLIEIFGEGMLTYNNERYKQLAKRLGRLVRHTLQYVSDYHDLFLHNNLNKPVDLCERIEVEVQALLIRACGYIYRTHNLGTWQYFSTLPYATLDTEFIWHLFYYLNVGFPMDLRTQLTEDPEGAFQAEDFWQKFDVAYSDIAPEDMYYLLQAFFEMANDRDRTKDWNLIKGICLHIYQIGFIHWTTREMCYKAARDMLINITLAYEELLDCLLLQLKVRFGETEQAAYLFKALPLENWRPSMDSFEILSNWLLHFEYQSPESQLARLIIGHLNWGFDEESRLFLPHNIHVRMACLVSEALTKHAPEVIGASGISESVRQVSALIDSSQSIREQFINWCWRMISTLRLHLMDQSVESVKRTLQHPTEPLLFIPELERLDMIHQGVTDQRPIALYVGLLVSLHGHSIPLICQHGFSLLQKLLIDHRHAAVIRCLELIVPLFLETPETLASCENFSKVMMTLLSADKTYLKMAKDMVNVNSVGPILELLDNMLHHQIVSYTSYGLCSPLNLINVWLNCFTALPDWSQNQNVLHLLDKMLRIAYQFADCRVQAVEFFYNYYKSGTEWKTPTKTSAFKSFFSSQPISRVPAVSEKHCWLTLVLLEIEFRLQDMSFWPELLRQIAVQPVEAALKKTSAIQKTNAFSASQLVIYKYAQLLASMETTHALFPIICQKFFELYLWRVPTEVESQNFSYNFGVSDRFYEYNVTLMKSLKGQLKSAEVYYTSLSRKRSNEEGVGHLYNSCAKLMQNCALWLEDTQINKFSSDADQLPAQYNNVKLRELLSGHTEHWTEYLCLAALRKEQRNQADQWSHKIYRIEKPLSRRTPVQSKPRQTSIQRIKSHLVTYDKRLPAPQYIRATSIKQMAIDKNTLPELKKAINNLNSTANKFHYKTSELNSLNLNYLERVPALYQMVPYQETRWKQCDSLLFNRRCTRPAEITVIPQHIRKNEQVSQKQDQNREQHDKIVNEMLEMNIDGFAQTIEELGSYIRVLLQSPPDKMVTKIGTNFFYYVVDNLNDVTMKFQATHDLYKQLLDELGIYIQAEQASEGLPVLRLALKRPDLVELLAGVFVPCRTDAEYFLPMYQFLIDSHLKRCDTKILFVLLSKFDLLSWMEAYQPKLSDINRLLLLVLQGLESWSQPDSSLLQDQFRRQLVHIFGYDFPQHYGEVLQLVLDRISDQKLMPLVLVDLLNALFERANGGMLTLDCTEARLHEISLDFARRQKLFTLKASTDTLLLLARHFQKERLHHGLHGLYPKHKEYCPALVMWFTCFGQVLLSAAICSYQELLADQISDIVFGSIVETHAPWLVPYTEQSGVGDVAHWIRQLTPGQNKILLPWSEPHVGSSKIMIRSFITTLLQVLEYLPSSNKVLEHVFAWYVHHYAQPNMPGHILAPIHEGLAQLPWDRFLPPGQHIELLYDSLQRYAPESHAMLGHIFIRIDWNNWFAVMPQPVAILSRLFGVFIKIAFEPNIHIHPNTSKILEGATQYPWHLVEYSELEKLLKWFVASVEPAIVLKLPNESNYADRAVLDLLRVACAMIPERYGQTPVVQATGKRMLYTRSLVRLQRACGAKHTKLLATKEGERAFAHAFLELLNSIDLAISHTNEQRTAEEQRREALNLMLELVAPTQTQSEEISNIHIQTLIRWQQTCPPGNLVMCAALPAIGHLNTYITCIYGLLETSIEVYFRSSPESAPWHAPSWEGLFEALQMSLPKLELMPVMNGNNFFSLHVYVLYKLEEIATSGEKITFLQDVTQLMEDMKTTPRTEPQLALVWGLIISRGSQLIEVSGLIKKPLYMLARQLQLASTKAEGWSDGLLGVIGLKTEVITNRRKILTRCLACVIFSLFPANINLRLPCEEYESGMRELNMLLANKKFTDEKSMIVRAVSLLKEQTVPERRGIPLLICRLVGIFYDPNYLATIPEVWDCDFKLKAT</sequence>
<dbReference type="Pfam" id="PF26106">
    <property type="entry name" value="TPR_Epg5_C"/>
    <property type="match status" value="1"/>
</dbReference>
<dbReference type="KEGG" id="dwi:6649863"/>
<dbReference type="InParanoid" id="B4NFZ6"/>
<evidence type="ECO:0000313" key="7">
    <source>
        <dbReference type="Proteomes" id="UP000007798"/>
    </source>
</evidence>
<reference evidence="6 7" key="1">
    <citation type="journal article" date="2007" name="Nature">
        <title>Evolution of genes and genomes on the Drosophila phylogeny.</title>
        <authorList>
            <consortium name="Drosophila 12 Genomes Consortium"/>
            <person name="Clark A.G."/>
            <person name="Eisen M.B."/>
            <person name="Smith D.R."/>
            <person name="Bergman C.M."/>
            <person name="Oliver B."/>
            <person name="Markow T.A."/>
            <person name="Kaufman T.C."/>
            <person name="Kellis M."/>
            <person name="Gelbart W."/>
            <person name="Iyer V.N."/>
            <person name="Pollard D.A."/>
            <person name="Sackton T.B."/>
            <person name="Larracuente A.M."/>
            <person name="Singh N.D."/>
            <person name="Abad J.P."/>
            <person name="Abt D.N."/>
            <person name="Adryan B."/>
            <person name="Aguade M."/>
            <person name="Akashi H."/>
            <person name="Anderson W.W."/>
            <person name="Aquadro C.F."/>
            <person name="Ardell D.H."/>
            <person name="Arguello R."/>
            <person name="Artieri C.G."/>
            <person name="Barbash D.A."/>
            <person name="Barker D."/>
            <person name="Barsanti P."/>
            <person name="Batterham P."/>
            <person name="Batzoglou S."/>
            <person name="Begun D."/>
            <person name="Bhutkar A."/>
            <person name="Blanco E."/>
            <person name="Bosak S.A."/>
            <person name="Bradley R.K."/>
            <person name="Brand A.D."/>
            <person name="Brent M.R."/>
            <person name="Brooks A.N."/>
            <person name="Brown R.H."/>
            <person name="Butlin R.K."/>
            <person name="Caggese C."/>
            <person name="Calvi B.R."/>
            <person name="Bernardo de Carvalho A."/>
            <person name="Caspi A."/>
            <person name="Castrezana S."/>
            <person name="Celniker S.E."/>
            <person name="Chang J.L."/>
            <person name="Chapple C."/>
            <person name="Chatterji S."/>
            <person name="Chinwalla A."/>
            <person name="Civetta A."/>
            <person name="Clifton S.W."/>
            <person name="Comeron J.M."/>
            <person name="Costello J.C."/>
            <person name="Coyne J.A."/>
            <person name="Daub J."/>
            <person name="David R.G."/>
            <person name="Delcher A.L."/>
            <person name="Delehaunty K."/>
            <person name="Do C.B."/>
            <person name="Ebling H."/>
            <person name="Edwards K."/>
            <person name="Eickbush T."/>
            <person name="Evans J.D."/>
            <person name="Filipski A."/>
            <person name="Findeiss S."/>
            <person name="Freyhult E."/>
            <person name="Fulton L."/>
            <person name="Fulton R."/>
            <person name="Garcia A.C."/>
            <person name="Gardiner A."/>
            <person name="Garfield D.A."/>
            <person name="Garvin B.E."/>
            <person name="Gibson G."/>
            <person name="Gilbert D."/>
            <person name="Gnerre S."/>
            <person name="Godfrey J."/>
            <person name="Good R."/>
            <person name="Gotea V."/>
            <person name="Gravely B."/>
            <person name="Greenberg A.J."/>
            <person name="Griffiths-Jones S."/>
            <person name="Gross S."/>
            <person name="Guigo R."/>
            <person name="Gustafson E.A."/>
            <person name="Haerty W."/>
            <person name="Hahn M.W."/>
            <person name="Halligan D.L."/>
            <person name="Halpern A.L."/>
            <person name="Halter G.M."/>
            <person name="Han M.V."/>
            <person name="Heger A."/>
            <person name="Hillier L."/>
            <person name="Hinrichs A.S."/>
            <person name="Holmes I."/>
            <person name="Hoskins R.A."/>
            <person name="Hubisz M.J."/>
            <person name="Hultmark D."/>
            <person name="Huntley M.A."/>
            <person name="Jaffe D.B."/>
            <person name="Jagadeeshan S."/>
            <person name="Jeck W.R."/>
            <person name="Johnson J."/>
            <person name="Jones C.D."/>
            <person name="Jordan W.C."/>
            <person name="Karpen G.H."/>
            <person name="Kataoka E."/>
            <person name="Keightley P.D."/>
            <person name="Kheradpour P."/>
            <person name="Kirkness E.F."/>
            <person name="Koerich L.B."/>
            <person name="Kristiansen K."/>
            <person name="Kudrna D."/>
            <person name="Kulathinal R.J."/>
            <person name="Kumar S."/>
            <person name="Kwok R."/>
            <person name="Lander E."/>
            <person name="Langley C.H."/>
            <person name="Lapoint R."/>
            <person name="Lazzaro B.P."/>
            <person name="Lee S.J."/>
            <person name="Levesque L."/>
            <person name="Li R."/>
            <person name="Lin C.F."/>
            <person name="Lin M.F."/>
            <person name="Lindblad-Toh K."/>
            <person name="Llopart A."/>
            <person name="Long M."/>
            <person name="Low L."/>
            <person name="Lozovsky E."/>
            <person name="Lu J."/>
            <person name="Luo M."/>
            <person name="Machado C.A."/>
            <person name="Makalowski W."/>
            <person name="Marzo M."/>
            <person name="Matsuda M."/>
            <person name="Matzkin L."/>
            <person name="McAllister B."/>
            <person name="McBride C.S."/>
            <person name="McKernan B."/>
            <person name="McKernan K."/>
            <person name="Mendez-Lago M."/>
            <person name="Minx P."/>
            <person name="Mollenhauer M.U."/>
            <person name="Montooth K."/>
            <person name="Mount S.M."/>
            <person name="Mu X."/>
            <person name="Myers E."/>
            <person name="Negre B."/>
            <person name="Newfeld S."/>
            <person name="Nielsen R."/>
            <person name="Noor M.A."/>
            <person name="O'Grady P."/>
            <person name="Pachter L."/>
            <person name="Papaceit M."/>
            <person name="Parisi M.J."/>
            <person name="Parisi M."/>
            <person name="Parts L."/>
            <person name="Pedersen J.S."/>
            <person name="Pesole G."/>
            <person name="Phillippy A.M."/>
            <person name="Ponting C.P."/>
            <person name="Pop M."/>
            <person name="Porcelli D."/>
            <person name="Powell J.R."/>
            <person name="Prohaska S."/>
            <person name="Pruitt K."/>
            <person name="Puig M."/>
            <person name="Quesneville H."/>
            <person name="Ram K.R."/>
            <person name="Rand D."/>
            <person name="Rasmussen M.D."/>
            <person name="Reed L.K."/>
            <person name="Reenan R."/>
            <person name="Reily A."/>
            <person name="Remington K.A."/>
            <person name="Rieger T.T."/>
            <person name="Ritchie M.G."/>
            <person name="Robin C."/>
            <person name="Rogers Y.H."/>
            <person name="Rohde C."/>
            <person name="Rozas J."/>
            <person name="Rubenfield M.J."/>
            <person name="Ruiz A."/>
            <person name="Russo S."/>
            <person name="Salzberg S.L."/>
            <person name="Sanchez-Gracia A."/>
            <person name="Saranga D.J."/>
            <person name="Sato H."/>
            <person name="Schaeffer S.W."/>
            <person name="Schatz M.C."/>
            <person name="Schlenke T."/>
            <person name="Schwartz R."/>
            <person name="Segarra C."/>
            <person name="Singh R.S."/>
            <person name="Sirot L."/>
            <person name="Sirota M."/>
            <person name="Sisneros N.B."/>
            <person name="Smith C.D."/>
            <person name="Smith T.F."/>
            <person name="Spieth J."/>
            <person name="Stage D.E."/>
            <person name="Stark A."/>
            <person name="Stephan W."/>
            <person name="Strausberg R.L."/>
            <person name="Strempel S."/>
            <person name="Sturgill D."/>
            <person name="Sutton G."/>
            <person name="Sutton G.G."/>
            <person name="Tao W."/>
            <person name="Teichmann S."/>
            <person name="Tobari Y.N."/>
            <person name="Tomimura Y."/>
            <person name="Tsolas J.M."/>
            <person name="Valente V.L."/>
            <person name="Venter E."/>
            <person name="Venter J.C."/>
            <person name="Vicario S."/>
            <person name="Vieira F.G."/>
            <person name="Vilella A.J."/>
            <person name="Villasante A."/>
            <person name="Walenz B."/>
            <person name="Wang J."/>
            <person name="Wasserman M."/>
            <person name="Watts T."/>
            <person name="Wilson D."/>
            <person name="Wilson R.K."/>
            <person name="Wing R.A."/>
            <person name="Wolfner M.F."/>
            <person name="Wong A."/>
            <person name="Wong G.K."/>
            <person name="Wu C.I."/>
            <person name="Wu G."/>
            <person name="Yamamoto D."/>
            <person name="Yang H.P."/>
            <person name="Yang S.P."/>
            <person name="Yorke J.A."/>
            <person name="Yoshida K."/>
            <person name="Zdobnov E."/>
            <person name="Zhang P."/>
            <person name="Zhang Y."/>
            <person name="Zimin A.V."/>
            <person name="Baldwin J."/>
            <person name="Abdouelleil A."/>
            <person name="Abdulkadir J."/>
            <person name="Abebe A."/>
            <person name="Abera B."/>
            <person name="Abreu J."/>
            <person name="Acer S.C."/>
            <person name="Aftuck L."/>
            <person name="Alexander A."/>
            <person name="An P."/>
            <person name="Anderson E."/>
            <person name="Anderson S."/>
            <person name="Arachi H."/>
            <person name="Azer M."/>
            <person name="Bachantsang P."/>
            <person name="Barry A."/>
            <person name="Bayul T."/>
            <person name="Berlin A."/>
            <person name="Bessette D."/>
            <person name="Bloom T."/>
            <person name="Blye J."/>
            <person name="Boguslavskiy L."/>
            <person name="Bonnet C."/>
            <person name="Boukhgalter B."/>
            <person name="Bourzgui I."/>
            <person name="Brown A."/>
            <person name="Cahill P."/>
            <person name="Channer S."/>
            <person name="Cheshatsang Y."/>
            <person name="Chuda L."/>
            <person name="Citroen M."/>
            <person name="Collymore A."/>
            <person name="Cooke P."/>
            <person name="Costello M."/>
            <person name="D'Aco K."/>
            <person name="Daza R."/>
            <person name="De Haan G."/>
            <person name="DeGray S."/>
            <person name="DeMaso C."/>
            <person name="Dhargay N."/>
            <person name="Dooley K."/>
            <person name="Dooley E."/>
            <person name="Doricent M."/>
            <person name="Dorje P."/>
            <person name="Dorjee K."/>
            <person name="Dupes A."/>
            <person name="Elong R."/>
            <person name="Falk J."/>
            <person name="Farina A."/>
            <person name="Faro S."/>
            <person name="Ferguson D."/>
            <person name="Fisher S."/>
            <person name="Foley C.D."/>
            <person name="Franke A."/>
            <person name="Friedrich D."/>
            <person name="Gadbois L."/>
            <person name="Gearin G."/>
            <person name="Gearin C.R."/>
            <person name="Giannoukos G."/>
            <person name="Goode T."/>
            <person name="Graham J."/>
            <person name="Grandbois E."/>
            <person name="Grewal S."/>
            <person name="Gyaltsen K."/>
            <person name="Hafez N."/>
            <person name="Hagos B."/>
            <person name="Hall J."/>
            <person name="Henson C."/>
            <person name="Hollinger A."/>
            <person name="Honan T."/>
            <person name="Huard M.D."/>
            <person name="Hughes L."/>
            <person name="Hurhula B."/>
            <person name="Husby M.E."/>
            <person name="Kamat A."/>
            <person name="Kanga B."/>
            <person name="Kashin S."/>
            <person name="Khazanovich D."/>
            <person name="Kisner P."/>
            <person name="Lance K."/>
            <person name="Lara M."/>
            <person name="Lee W."/>
            <person name="Lennon N."/>
            <person name="Letendre F."/>
            <person name="LeVine R."/>
            <person name="Lipovsky A."/>
            <person name="Liu X."/>
            <person name="Liu J."/>
            <person name="Liu S."/>
            <person name="Lokyitsang T."/>
            <person name="Lokyitsang Y."/>
            <person name="Lubonja R."/>
            <person name="Lui A."/>
            <person name="MacDonald P."/>
            <person name="Magnisalis V."/>
            <person name="Maru K."/>
            <person name="Matthews C."/>
            <person name="McCusker W."/>
            <person name="McDonough S."/>
            <person name="Mehta T."/>
            <person name="Meldrim J."/>
            <person name="Meneus L."/>
            <person name="Mihai O."/>
            <person name="Mihalev A."/>
            <person name="Mihova T."/>
            <person name="Mittelman R."/>
            <person name="Mlenga V."/>
            <person name="Montmayeur A."/>
            <person name="Mulrain L."/>
            <person name="Navidi A."/>
            <person name="Naylor J."/>
            <person name="Negash T."/>
            <person name="Nguyen T."/>
            <person name="Nguyen N."/>
            <person name="Nicol R."/>
            <person name="Norbu C."/>
            <person name="Norbu N."/>
            <person name="Novod N."/>
            <person name="O'Neill B."/>
            <person name="Osman S."/>
            <person name="Markiewicz E."/>
            <person name="Oyono O.L."/>
            <person name="Patti C."/>
            <person name="Phunkhang P."/>
            <person name="Pierre F."/>
            <person name="Priest M."/>
            <person name="Raghuraman S."/>
            <person name="Rege F."/>
            <person name="Reyes R."/>
            <person name="Rise C."/>
            <person name="Rogov P."/>
            <person name="Ross K."/>
            <person name="Ryan E."/>
            <person name="Settipalli S."/>
            <person name="Shea T."/>
            <person name="Sherpa N."/>
            <person name="Shi L."/>
            <person name="Shih D."/>
            <person name="Sparrow T."/>
            <person name="Spaulding J."/>
            <person name="Stalker J."/>
            <person name="Stange-Thomann N."/>
            <person name="Stavropoulos S."/>
            <person name="Stone C."/>
            <person name="Strader C."/>
            <person name="Tesfaye S."/>
            <person name="Thomson T."/>
            <person name="Thoulutsang Y."/>
            <person name="Thoulutsang D."/>
            <person name="Topham K."/>
            <person name="Topping I."/>
            <person name="Tsamla T."/>
            <person name="Vassiliev H."/>
            <person name="Vo A."/>
            <person name="Wangchuk T."/>
            <person name="Wangdi T."/>
            <person name="Weiand M."/>
            <person name="Wilkinson J."/>
            <person name="Wilson A."/>
            <person name="Yadav S."/>
            <person name="Young G."/>
            <person name="Yu Q."/>
            <person name="Zembek L."/>
            <person name="Zhong D."/>
            <person name="Zimmer A."/>
            <person name="Zwirko Z."/>
            <person name="Jaffe D.B."/>
            <person name="Alvarez P."/>
            <person name="Brockman W."/>
            <person name="Butler J."/>
            <person name="Chin C."/>
            <person name="Gnerre S."/>
            <person name="Grabherr M."/>
            <person name="Kleber M."/>
            <person name="Mauceli E."/>
            <person name="MacCallum I."/>
        </authorList>
    </citation>
    <scope>NUCLEOTIDE SEQUENCE [LARGE SCALE GENOMIC DNA]</scope>
    <source>
        <strain evidence="7">Tucson 14030-0811.24</strain>
    </source>
</reference>
<evidence type="ECO:0000259" key="4">
    <source>
        <dbReference type="Pfam" id="PF26103"/>
    </source>
</evidence>
<protein>
    <recommendedName>
        <fullName evidence="8">Ectopic P granules protein 5 homolog</fullName>
    </recommendedName>
</protein>
<name>B4NFZ6_DROWI</name>
<comment type="similarity">
    <text evidence="1">Belongs to the EPG5 family.</text>
</comment>
<dbReference type="GO" id="GO:0005737">
    <property type="term" value="C:cytoplasm"/>
    <property type="evidence" value="ECO:0007669"/>
    <property type="project" value="TreeGrafter"/>
</dbReference>
<dbReference type="PANTHER" id="PTHR31139">
    <property type="entry name" value="ECTOPIC P GRANULES PROTEIN 5 HOMOLOG"/>
    <property type="match status" value="1"/>
</dbReference>
<feature type="compositionally biased region" description="Basic residues" evidence="3">
    <location>
        <begin position="1"/>
        <end position="16"/>
    </location>
</feature>
<accession>B4NFZ6</accession>
<feature type="region of interest" description="Disordered" evidence="3">
    <location>
        <begin position="1"/>
        <end position="52"/>
    </location>
</feature>
<dbReference type="eggNOG" id="KOG3622">
    <property type="taxonomic scope" value="Eukaryota"/>
</dbReference>
<evidence type="ECO:0000256" key="2">
    <source>
        <dbReference type="ARBA" id="ARBA00023006"/>
    </source>
</evidence>
<evidence type="ECO:0000256" key="1">
    <source>
        <dbReference type="ARBA" id="ARBA00010948"/>
    </source>
</evidence>
<feature type="domain" description="Epg5-like central TPR repeats" evidence="4">
    <location>
        <begin position="1573"/>
        <end position="1968"/>
    </location>
</feature>
<evidence type="ECO:0000313" key="6">
    <source>
        <dbReference type="EMBL" id="EDW83213.2"/>
    </source>
</evidence>
<dbReference type="HOGENOM" id="CLU_000773_0_0_1"/>
<evidence type="ECO:0008006" key="8">
    <source>
        <dbReference type="Google" id="ProtNLM"/>
    </source>
</evidence>
<feature type="compositionally biased region" description="Polar residues" evidence="3">
    <location>
        <begin position="33"/>
        <end position="51"/>
    </location>
</feature>
<dbReference type="InterPro" id="IPR059030">
    <property type="entry name" value="TPR_Epg5_mid"/>
</dbReference>
<dbReference type="Pfam" id="PF26573">
    <property type="entry name" value="TPR_Epg5_2"/>
    <property type="match status" value="1"/>
</dbReference>
<dbReference type="Pfam" id="PF26103">
    <property type="entry name" value="TPR_Epg5"/>
    <property type="match status" value="1"/>
</dbReference>
<dbReference type="STRING" id="7260.B4NFZ6"/>
<keyword evidence="2" id="KW-0072">Autophagy</keyword>
<proteinExistence type="inferred from homology"/>
<evidence type="ECO:0000259" key="5">
    <source>
        <dbReference type="Pfam" id="PF26573"/>
    </source>
</evidence>
<dbReference type="PANTHER" id="PTHR31139:SF4">
    <property type="entry name" value="ECTOPIC P GRANULES PROTEIN 5 HOMOLOG"/>
    <property type="match status" value="1"/>
</dbReference>
<dbReference type="Proteomes" id="UP000007798">
    <property type="component" value="Unassembled WGS sequence"/>
</dbReference>
<dbReference type="InterPro" id="IPR051436">
    <property type="entry name" value="Autophagy-related_EPG5"/>
</dbReference>
<feature type="domain" description="Epg5-like TPR" evidence="5">
    <location>
        <begin position="1142"/>
        <end position="1323"/>
    </location>
</feature>
<gene>
    <name evidence="6" type="primary">Dwil\GK22441</name>
    <name evidence="6" type="ORF">Dwil_GK22441</name>
</gene>
<dbReference type="FunCoup" id="B4NFZ6">
    <property type="interactions" value="1954"/>
</dbReference>
<dbReference type="EMBL" id="CH964251">
    <property type="protein sequence ID" value="EDW83213.2"/>
    <property type="molecule type" value="Genomic_DNA"/>
</dbReference>